<dbReference type="SUPFAM" id="SSF55681">
    <property type="entry name" value="Class II aaRS and biotin synthetases"/>
    <property type="match status" value="1"/>
</dbReference>
<protein>
    <recommendedName>
        <fullName evidence="5">biotin--[biotin carboxyl-carrier protein] ligase</fullName>
        <ecNumber evidence="5">6.3.4.15</ecNumber>
    </recommendedName>
</protein>
<dbReference type="NCBIfam" id="TIGR00121">
    <property type="entry name" value="birA_ligase"/>
    <property type="match status" value="1"/>
</dbReference>
<accession>A0A5E4VCC1</accession>
<evidence type="ECO:0000256" key="7">
    <source>
        <dbReference type="SAM" id="MobiDB-lite"/>
    </source>
</evidence>
<keyword evidence="10" id="KW-1185">Reference proteome</keyword>
<evidence type="ECO:0000256" key="1">
    <source>
        <dbReference type="ARBA" id="ARBA00022598"/>
    </source>
</evidence>
<keyword evidence="3" id="KW-0067">ATP-binding</keyword>
<keyword evidence="4" id="KW-0092">Biotin</keyword>
<dbReference type="InterPro" id="IPR045864">
    <property type="entry name" value="aa-tRNA-synth_II/BPL/LPL"/>
</dbReference>
<dbReference type="Gene3D" id="2.30.30.100">
    <property type="match status" value="1"/>
</dbReference>
<dbReference type="GO" id="GO:0005524">
    <property type="term" value="F:ATP binding"/>
    <property type="evidence" value="ECO:0007669"/>
    <property type="project" value="UniProtKB-KW"/>
</dbReference>
<evidence type="ECO:0000256" key="3">
    <source>
        <dbReference type="ARBA" id="ARBA00022840"/>
    </source>
</evidence>
<sequence>MPKNARGCSALRRSAGPAVTIAAMNKAADASPIVTPQTSPLASPSGVSGASTDAPGRRLDRDGVRARLGAACRDWQIEVVDSTGSTNIDLLARLREDATCAPVVRAAMIQTAGRGQRGRAWQSVPGDSLTFSLAYVLPGGPAELAGLSLATGVAVVEGLSDLPLSAPQALGLKWPNDVLLRGGKLAGILIETVPAGPGRIGVVIGIGVNLRQASDVAARIDNATATAASTTPTTSAPAPAAISATPPAALESILPEPDMTSVLAALIRRLTDMLARFGERGFDAFREDWEAMHAYRGASIRMIEHGRDVLHGVALGVDSQGCLRVATDHGERAIASGEVSVRLVDADAPLASQGTRR</sequence>
<dbReference type="PANTHER" id="PTHR12835">
    <property type="entry name" value="BIOTIN PROTEIN LIGASE"/>
    <property type="match status" value="1"/>
</dbReference>
<dbReference type="InterPro" id="IPR004143">
    <property type="entry name" value="BPL_LPL_catalytic"/>
</dbReference>
<dbReference type="CDD" id="cd16442">
    <property type="entry name" value="BPL"/>
    <property type="match status" value="1"/>
</dbReference>
<dbReference type="EMBL" id="CABPSK010000002">
    <property type="protein sequence ID" value="VVE09786.1"/>
    <property type="molecule type" value="Genomic_DNA"/>
</dbReference>
<dbReference type="InterPro" id="IPR004408">
    <property type="entry name" value="Biotin_CoA_COase_ligase"/>
</dbReference>
<dbReference type="PANTHER" id="PTHR12835:SF5">
    <property type="entry name" value="BIOTIN--PROTEIN LIGASE"/>
    <property type="match status" value="1"/>
</dbReference>
<dbReference type="Gene3D" id="3.30.930.10">
    <property type="entry name" value="Bira Bifunctional Protein, Domain 2"/>
    <property type="match status" value="1"/>
</dbReference>
<dbReference type="PROSITE" id="PS51733">
    <property type="entry name" value="BPL_LPL_CATALYTIC"/>
    <property type="match status" value="1"/>
</dbReference>
<dbReference type="Proteomes" id="UP000366945">
    <property type="component" value="Unassembled WGS sequence"/>
</dbReference>
<keyword evidence="1 9" id="KW-0436">Ligase</keyword>
<evidence type="ECO:0000256" key="6">
    <source>
        <dbReference type="ARBA" id="ARBA00047846"/>
    </source>
</evidence>
<gene>
    <name evidence="9" type="primary">birA_1</name>
    <name evidence="9" type="ORF">PPN31114_02582</name>
</gene>
<dbReference type="AlphaFoldDB" id="A0A5E4VCC1"/>
<organism evidence="9 10">
    <name type="scientific">Pandoraea pneumonica</name>
    <dbReference type="NCBI Taxonomy" id="2508299"/>
    <lineage>
        <taxon>Bacteria</taxon>
        <taxon>Pseudomonadati</taxon>
        <taxon>Pseudomonadota</taxon>
        <taxon>Betaproteobacteria</taxon>
        <taxon>Burkholderiales</taxon>
        <taxon>Burkholderiaceae</taxon>
        <taxon>Pandoraea</taxon>
    </lineage>
</organism>
<keyword evidence="2" id="KW-0547">Nucleotide-binding</keyword>
<dbReference type="GO" id="GO:0005737">
    <property type="term" value="C:cytoplasm"/>
    <property type="evidence" value="ECO:0007669"/>
    <property type="project" value="TreeGrafter"/>
</dbReference>
<comment type="catalytic activity">
    <reaction evidence="6">
        <text>biotin + L-lysyl-[protein] + ATP = N(6)-biotinyl-L-lysyl-[protein] + AMP + diphosphate + H(+)</text>
        <dbReference type="Rhea" id="RHEA:11756"/>
        <dbReference type="Rhea" id="RHEA-COMP:9752"/>
        <dbReference type="Rhea" id="RHEA-COMP:10505"/>
        <dbReference type="ChEBI" id="CHEBI:15378"/>
        <dbReference type="ChEBI" id="CHEBI:29969"/>
        <dbReference type="ChEBI" id="CHEBI:30616"/>
        <dbReference type="ChEBI" id="CHEBI:33019"/>
        <dbReference type="ChEBI" id="CHEBI:57586"/>
        <dbReference type="ChEBI" id="CHEBI:83144"/>
        <dbReference type="ChEBI" id="CHEBI:456215"/>
        <dbReference type="EC" id="6.3.4.15"/>
    </reaction>
</comment>
<dbReference type="InterPro" id="IPR003142">
    <property type="entry name" value="BPL_C"/>
</dbReference>
<dbReference type="InterPro" id="IPR008988">
    <property type="entry name" value="Transcriptional_repressor_C"/>
</dbReference>
<evidence type="ECO:0000256" key="4">
    <source>
        <dbReference type="ARBA" id="ARBA00023267"/>
    </source>
</evidence>
<evidence type="ECO:0000313" key="9">
    <source>
        <dbReference type="EMBL" id="VVE09786.1"/>
    </source>
</evidence>
<feature type="region of interest" description="Disordered" evidence="7">
    <location>
        <begin position="33"/>
        <end position="60"/>
    </location>
</feature>
<dbReference type="EC" id="6.3.4.15" evidence="5"/>
<dbReference type="Pfam" id="PF03099">
    <property type="entry name" value="BPL_LplA_LipB"/>
    <property type="match status" value="1"/>
</dbReference>
<evidence type="ECO:0000256" key="2">
    <source>
        <dbReference type="ARBA" id="ARBA00022741"/>
    </source>
</evidence>
<dbReference type="SUPFAM" id="SSF50037">
    <property type="entry name" value="C-terminal domain of transcriptional repressors"/>
    <property type="match status" value="1"/>
</dbReference>
<evidence type="ECO:0000313" key="10">
    <source>
        <dbReference type="Proteomes" id="UP000366945"/>
    </source>
</evidence>
<feature type="compositionally biased region" description="Polar residues" evidence="7">
    <location>
        <begin position="34"/>
        <end position="51"/>
    </location>
</feature>
<name>A0A5E4VCC1_9BURK</name>
<feature type="domain" description="BPL/LPL catalytic" evidence="8">
    <location>
        <begin position="62"/>
        <end position="278"/>
    </location>
</feature>
<dbReference type="Pfam" id="PF02237">
    <property type="entry name" value="BPL_C"/>
    <property type="match status" value="1"/>
</dbReference>
<proteinExistence type="predicted"/>
<reference evidence="9 10" key="1">
    <citation type="submission" date="2019-08" db="EMBL/GenBank/DDBJ databases">
        <authorList>
            <person name="Peeters C."/>
        </authorList>
    </citation>
    <scope>NUCLEOTIDE SEQUENCE [LARGE SCALE GENOMIC DNA]</scope>
    <source>
        <strain evidence="9 10">LMG 31114</strain>
    </source>
</reference>
<evidence type="ECO:0000256" key="5">
    <source>
        <dbReference type="ARBA" id="ARBA00024227"/>
    </source>
</evidence>
<dbReference type="GO" id="GO:0004077">
    <property type="term" value="F:biotin--[biotin carboxyl-carrier protein] ligase activity"/>
    <property type="evidence" value="ECO:0007669"/>
    <property type="project" value="UniProtKB-EC"/>
</dbReference>
<evidence type="ECO:0000259" key="8">
    <source>
        <dbReference type="PROSITE" id="PS51733"/>
    </source>
</evidence>